<reference evidence="2" key="1">
    <citation type="submission" date="2019-03" db="EMBL/GenBank/DDBJ databases">
        <authorList>
            <person name="Bockoven R."/>
            <person name="Gutierrez J."/>
            <person name="Newkirk H."/>
            <person name="Liu M."/>
            <person name="Ramsey J."/>
            <person name="Cahill J."/>
        </authorList>
    </citation>
    <scope>NUCLEOTIDE SEQUENCE [LARGE SCALE GENOMIC DNA]</scope>
</reference>
<sequence length="76" mass="8805">MLKPRLEALKCGDRKYQGQPCGRGHSGERYVTSRACVQCEIDRTQKGIEMRRVERETKTSSTDFRHRILMLGTYQG</sequence>
<evidence type="ECO:0000313" key="2">
    <source>
        <dbReference type="Proteomes" id="UP000307326"/>
    </source>
</evidence>
<protein>
    <submittedName>
        <fullName evidence="1">Uncharacterized protein</fullName>
    </submittedName>
</protein>
<name>A0A482MGD2_9CAUD</name>
<accession>A0A482MGD2</accession>
<proteinExistence type="predicted"/>
<dbReference type="EMBL" id="MK618715">
    <property type="protein sequence ID" value="QBQ72193.1"/>
    <property type="molecule type" value="Genomic_DNA"/>
</dbReference>
<keyword evidence="2" id="KW-1185">Reference proteome</keyword>
<gene>
    <name evidence="1" type="ORF">CPT_Parlo_044</name>
</gene>
<evidence type="ECO:0000313" key="1">
    <source>
        <dbReference type="EMBL" id="QBQ72193.1"/>
    </source>
</evidence>
<organism evidence="1 2">
    <name type="scientific">Serratia phage Parlo</name>
    <dbReference type="NCBI Taxonomy" id="2557554"/>
    <lineage>
        <taxon>Viruses</taxon>
        <taxon>Duplodnaviria</taxon>
        <taxon>Heunggongvirae</taxon>
        <taxon>Uroviricota</taxon>
        <taxon>Caudoviricetes</taxon>
        <taxon>Parlovirus</taxon>
        <taxon>Parlovirus parlo</taxon>
    </lineage>
</organism>
<dbReference type="Proteomes" id="UP000307326">
    <property type="component" value="Segment"/>
</dbReference>